<gene>
    <name evidence="2" type="ORF">GB2207_10096</name>
</gene>
<feature type="domain" description="AB hydrolase-1" evidence="1">
    <location>
        <begin position="52"/>
        <end position="195"/>
    </location>
</feature>
<dbReference type="eggNOG" id="COG0596">
    <property type="taxonomic scope" value="Bacteria"/>
</dbReference>
<keyword evidence="3" id="KW-1185">Reference proteome</keyword>
<dbReference type="InterPro" id="IPR029058">
    <property type="entry name" value="AB_hydrolase_fold"/>
</dbReference>
<dbReference type="Pfam" id="PF00561">
    <property type="entry name" value="Abhydrolase_1"/>
    <property type="match status" value="1"/>
</dbReference>
<dbReference type="ESTHER" id="9gamm-q1yua4">
    <property type="family name" value="MEST-like"/>
</dbReference>
<sequence>MNQTNEDTSQTTHSEPEQWHERGELVELLGYSLFVIDESPDQNAIDSALELPTIILLHGFPTSSWDWQPIWHLLAKDFRLIAVDMLGFGFSDKPSKHKYSIHGQADLIEALVKAKQLQQFHVLTHDYGDTVGQELLSRQLEGSGAGEWLSCCFLNGGLFPETHRALLTQKLLLSPIGSLLNRFTGYAKFCRNFSSVFGAQSKPSEEQLENFWWLINHNDGKHIFHNLITYIRDRLEHRERWVSAMQQSTIPLGLINGSVDPVSGKHMVARYQELNCRLDYLAELPEIGHYPQVEAPAEVMVHYQNFLQTLPKV</sequence>
<evidence type="ECO:0000313" key="3">
    <source>
        <dbReference type="Proteomes" id="UP000005555"/>
    </source>
</evidence>
<evidence type="ECO:0000259" key="1">
    <source>
        <dbReference type="Pfam" id="PF00561"/>
    </source>
</evidence>
<dbReference type="Gene3D" id="3.40.50.1820">
    <property type="entry name" value="alpha/beta hydrolase"/>
    <property type="match status" value="1"/>
</dbReference>
<evidence type="ECO:0000313" key="2">
    <source>
        <dbReference type="EMBL" id="EAS48154.1"/>
    </source>
</evidence>
<accession>Q1YUA4</accession>
<dbReference type="OrthoDB" id="334507at2"/>
<dbReference type="AlphaFoldDB" id="Q1YUA4"/>
<dbReference type="STRING" id="314287.GB2207_10096"/>
<name>Q1YUA4_9GAMM</name>
<dbReference type="PANTHER" id="PTHR43798">
    <property type="entry name" value="MONOACYLGLYCEROL LIPASE"/>
    <property type="match status" value="1"/>
</dbReference>
<protein>
    <submittedName>
        <fullName evidence="2">Hydrolase, alpha/beta fold family protein</fullName>
    </submittedName>
</protein>
<dbReference type="GO" id="GO:0046464">
    <property type="term" value="P:acylglycerol catabolic process"/>
    <property type="evidence" value="ECO:0007669"/>
    <property type="project" value="TreeGrafter"/>
</dbReference>
<dbReference type="Proteomes" id="UP000005555">
    <property type="component" value="Unassembled WGS sequence"/>
</dbReference>
<dbReference type="GO" id="GO:0047372">
    <property type="term" value="F:monoacylglycerol lipase activity"/>
    <property type="evidence" value="ECO:0007669"/>
    <property type="project" value="TreeGrafter"/>
</dbReference>
<dbReference type="EMBL" id="AAPI01000001">
    <property type="protein sequence ID" value="EAS48154.1"/>
    <property type="molecule type" value="Genomic_DNA"/>
</dbReference>
<dbReference type="SUPFAM" id="SSF53474">
    <property type="entry name" value="alpha/beta-Hydrolases"/>
    <property type="match status" value="1"/>
</dbReference>
<dbReference type="GO" id="GO:0016020">
    <property type="term" value="C:membrane"/>
    <property type="evidence" value="ECO:0007669"/>
    <property type="project" value="TreeGrafter"/>
</dbReference>
<dbReference type="PANTHER" id="PTHR43798:SF33">
    <property type="entry name" value="HYDROLASE, PUTATIVE (AFU_ORTHOLOGUE AFUA_2G14860)-RELATED"/>
    <property type="match status" value="1"/>
</dbReference>
<keyword evidence="2" id="KW-0378">Hydrolase</keyword>
<reference evidence="2 3" key="1">
    <citation type="submission" date="2006-03" db="EMBL/GenBank/DDBJ databases">
        <authorList>
            <person name="Giovannoni S.J."/>
            <person name="Cho J.-C."/>
            <person name="Ferriera S."/>
            <person name="Johnson J."/>
            <person name="Kravitz S."/>
            <person name="Halpern A."/>
            <person name="Remington K."/>
            <person name="Beeson K."/>
            <person name="Tran B."/>
            <person name="Rogers Y.-H."/>
            <person name="Friedman R."/>
            <person name="Venter J.C."/>
        </authorList>
    </citation>
    <scope>NUCLEOTIDE SEQUENCE [LARGE SCALE GENOMIC DNA]</scope>
    <source>
        <strain evidence="2 3">HTCC2207</strain>
    </source>
</reference>
<comment type="caution">
    <text evidence="2">The sequence shown here is derived from an EMBL/GenBank/DDBJ whole genome shotgun (WGS) entry which is preliminary data.</text>
</comment>
<organism evidence="2 3">
    <name type="scientific">gamma proteobacterium HTCC2207</name>
    <dbReference type="NCBI Taxonomy" id="314287"/>
    <lineage>
        <taxon>Bacteria</taxon>
        <taxon>Pseudomonadati</taxon>
        <taxon>Pseudomonadota</taxon>
        <taxon>Gammaproteobacteria</taxon>
        <taxon>Cellvibrionales</taxon>
        <taxon>Porticoccaceae</taxon>
        <taxon>SAR92 clade</taxon>
    </lineage>
</organism>
<dbReference type="InterPro" id="IPR000073">
    <property type="entry name" value="AB_hydrolase_1"/>
</dbReference>
<proteinExistence type="predicted"/>
<dbReference type="HOGENOM" id="CLU_020336_3_0_6"/>
<dbReference type="InterPro" id="IPR050266">
    <property type="entry name" value="AB_hydrolase_sf"/>
</dbReference>